<dbReference type="AlphaFoldDB" id="A0A7X6DQC2"/>
<comment type="caution">
    <text evidence="2">The sequence shown here is derived from an EMBL/GenBank/DDBJ whole genome shotgun (WGS) entry which is preliminary data.</text>
</comment>
<feature type="domain" description="Dienelactone hydrolase" evidence="1">
    <location>
        <begin position="26"/>
        <end position="238"/>
    </location>
</feature>
<dbReference type="PANTHER" id="PTHR46623:SF6">
    <property type="entry name" value="ALPHA_BETA-HYDROLASES SUPERFAMILY PROTEIN"/>
    <property type="match status" value="1"/>
</dbReference>
<dbReference type="Proteomes" id="UP000534783">
    <property type="component" value="Unassembled WGS sequence"/>
</dbReference>
<dbReference type="SUPFAM" id="SSF53474">
    <property type="entry name" value="alpha/beta-Hydrolases"/>
    <property type="match status" value="1"/>
</dbReference>
<dbReference type="InterPro" id="IPR002925">
    <property type="entry name" value="Dienelactn_hydro"/>
</dbReference>
<accession>A0A7X6DQC2</accession>
<keyword evidence="2" id="KW-0378">Hydrolase</keyword>
<keyword evidence="3" id="KW-1185">Reference proteome</keyword>
<gene>
    <name evidence="2" type="ORF">MNODULE_11450</name>
</gene>
<dbReference type="RefSeq" id="WP_168059910.1">
    <property type="nucleotide sequence ID" value="NZ_VTOW01000002.1"/>
</dbReference>
<name>A0A7X6DQC2_9BACT</name>
<dbReference type="EMBL" id="VTOW01000002">
    <property type="protein sequence ID" value="NKE71354.1"/>
    <property type="molecule type" value="Genomic_DNA"/>
</dbReference>
<protein>
    <submittedName>
        <fullName evidence="2">Dienelactone hydrolase family protein</fullName>
    </submittedName>
</protein>
<dbReference type="InterPro" id="IPR029058">
    <property type="entry name" value="AB_hydrolase_fold"/>
</dbReference>
<organism evidence="2 3">
    <name type="scientific">Candidatus Manganitrophus noduliformans</name>
    <dbReference type="NCBI Taxonomy" id="2606439"/>
    <lineage>
        <taxon>Bacteria</taxon>
        <taxon>Pseudomonadati</taxon>
        <taxon>Nitrospirota</taxon>
        <taxon>Nitrospiria</taxon>
        <taxon>Candidatus Troglogloeales</taxon>
        <taxon>Candidatus Manganitrophaceae</taxon>
        <taxon>Candidatus Manganitrophus</taxon>
    </lineage>
</organism>
<proteinExistence type="predicted"/>
<evidence type="ECO:0000313" key="2">
    <source>
        <dbReference type="EMBL" id="NKE71354.1"/>
    </source>
</evidence>
<dbReference type="Gene3D" id="3.40.50.1820">
    <property type="entry name" value="alpha/beta hydrolase"/>
    <property type="match status" value="1"/>
</dbReference>
<sequence>MTPQLLTDDDLNSSMVEYPADGTILSAFLCRPKHTGRYPGLILIQEWWGLNDHIKGVAQRLAKEHFAVLAPDLYSRLGHVVTQNGAEAAKLSDTLDPGKTVADLMGGLRYLKTLPEVDPDKVGVIGFSIGGSFTLQLACRTGEIRCAVPFYGEIPTNEEIEKLSAPILYIYGEEDGWIQKEEVQRLKEALKKFKKPGEVKTYAGAPHAFFNDSRREVYNPKAAKDAWKRTLAFLEKYLRS</sequence>
<dbReference type="Pfam" id="PF01738">
    <property type="entry name" value="DLH"/>
    <property type="match status" value="1"/>
</dbReference>
<dbReference type="InterPro" id="IPR051049">
    <property type="entry name" value="Dienelactone_hydrolase-like"/>
</dbReference>
<evidence type="ECO:0000313" key="3">
    <source>
        <dbReference type="Proteomes" id="UP000534783"/>
    </source>
</evidence>
<dbReference type="GO" id="GO:0016787">
    <property type="term" value="F:hydrolase activity"/>
    <property type="evidence" value="ECO:0007669"/>
    <property type="project" value="UniProtKB-KW"/>
</dbReference>
<reference evidence="2 3" key="1">
    <citation type="journal article" date="2020" name="Nature">
        <title>Bacterial chemolithoautotrophy via manganese oxidation.</title>
        <authorList>
            <person name="Yu H."/>
            <person name="Leadbetter J.R."/>
        </authorList>
    </citation>
    <scope>NUCLEOTIDE SEQUENCE [LARGE SCALE GENOMIC DNA]</scope>
    <source>
        <strain evidence="2 3">Mn-1</strain>
    </source>
</reference>
<dbReference type="PANTHER" id="PTHR46623">
    <property type="entry name" value="CARBOXYMETHYLENEBUTENOLIDASE-RELATED"/>
    <property type="match status" value="1"/>
</dbReference>
<evidence type="ECO:0000259" key="1">
    <source>
        <dbReference type="Pfam" id="PF01738"/>
    </source>
</evidence>